<dbReference type="InterPro" id="IPR017871">
    <property type="entry name" value="ABC_transporter-like_CS"/>
</dbReference>
<dbReference type="InterPro" id="IPR027417">
    <property type="entry name" value="P-loop_NTPase"/>
</dbReference>
<sequence length="218" mass="24470">MVTRVVELNGVSKSFYKEVILRNFDLTINSGEMIAITGPSGSGKTTILNIIGLLEKEDNGTVRLFEEKKPSYHSKQALVLRKNKIAYLFQNYALMDEETVSKNLDIPLELMKGTRADKKILKEKALRRVGIINKLNNKIHSLSGGEQQRVAIARLLLRPCELLLADEPTGSLDTANRNVILDLLCQLRQEGMTIVIVTHDSEVAERCDRVITLRGNQQ</sequence>
<dbReference type="InterPro" id="IPR003439">
    <property type="entry name" value="ABC_transporter-like_ATP-bd"/>
</dbReference>
<dbReference type="NCBIfam" id="TIGR03608">
    <property type="entry name" value="L_ocin_972_ABC"/>
    <property type="match status" value="1"/>
</dbReference>
<comment type="caution">
    <text evidence="4">The sequence shown here is derived from an EMBL/GenBank/DDBJ whole genome shotgun (WGS) entry which is preliminary data.</text>
</comment>
<name>A0ABU6NJC1_9BACI</name>
<evidence type="ECO:0000256" key="2">
    <source>
        <dbReference type="ARBA" id="ARBA00022840"/>
    </source>
</evidence>
<dbReference type="Pfam" id="PF00005">
    <property type="entry name" value="ABC_tran"/>
    <property type="match status" value="1"/>
</dbReference>
<keyword evidence="5" id="KW-1185">Reference proteome</keyword>
<dbReference type="Proteomes" id="UP001341820">
    <property type="component" value="Unassembled WGS sequence"/>
</dbReference>
<organism evidence="4 5">
    <name type="scientific">Shouchella miscanthi</name>
    <dbReference type="NCBI Taxonomy" id="2598861"/>
    <lineage>
        <taxon>Bacteria</taxon>
        <taxon>Bacillati</taxon>
        <taxon>Bacillota</taxon>
        <taxon>Bacilli</taxon>
        <taxon>Bacillales</taxon>
        <taxon>Bacillaceae</taxon>
        <taxon>Shouchella</taxon>
    </lineage>
</organism>
<dbReference type="Gene3D" id="3.40.50.300">
    <property type="entry name" value="P-loop containing nucleotide triphosphate hydrolases"/>
    <property type="match status" value="1"/>
</dbReference>
<dbReference type="InterPro" id="IPR003593">
    <property type="entry name" value="AAA+_ATPase"/>
</dbReference>
<dbReference type="SUPFAM" id="SSF52540">
    <property type="entry name" value="P-loop containing nucleoside triphosphate hydrolases"/>
    <property type="match status" value="1"/>
</dbReference>
<keyword evidence="1" id="KW-0547">Nucleotide-binding</keyword>
<evidence type="ECO:0000259" key="3">
    <source>
        <dbReference type="PROSITE" id="PS50893"/>
    </source>
</evidence>
<dbReference type="PROSITE" id="PS00211">
    <property type="entry name" value="ABC_TRANSPORTER_1"/>
    <property type="match status" value="1"/>
</dbReference>
<evidence type="ECO:0000256" key="1">
    <source>
        <dbReference type="ARBA" id="ARBA00022741"/>
    </source>
</evidence>
<dbReference type="RefSeq" id="WP_328236890.1">
    <property type="nucleotide sequence ID" value="NZ_JAROAS010000011.1"/>
</dbReference>
<dbReference type="PANTHER" id="PTHR24220:SF86">
    <property type="entry name" value="ABC TRANSPORTER ABCH.1"/>
    <property type="match status" value="1"/>
</dbReference>
<gene>
    <name evidence="4" type="ORF">P5F74_08150</name>
</gene>
<proteinExistence type="predicted"/>
<accession>A0ABU6NJC1</accession>
<evidence type="ECO:0000313" key="4">
    <source>
        <dbReference type="EMBL" id="MED4128101.1"/>
    </source>
</evidence>
<dbReference type="SMART" id="SM00382">
    <property type="entry name" value="AAA"/>
    <property type="match status" value="1"/>
</dbReference>
<dbReference type="PANTHER" id="PTHR24220">
    <property type="entry name" value="IMPORT ATP-BINDING PROTEIN"/>
    <property type="match status" value="1"/>
</dbReference>
<dbReference type="InterPro" id="IPR015854">
    <property type="entry name" value="ABC_transpr_LolD-like"/>
</dbReference>
<reference evidence="4 5" key="1">
    <citation type="submission" date="2023-03" db="EMBL/GenBank/DDBJ databases">
        <title>Bacillus Genome Sequencing.</title>
        <authorList>
            <person name="Dunlap C."/>
        </authorList>
    </citation>
    <scope>NUCLEOTIDE SEQUENCE [LARGE SCALE GENOMIC DNA]</scope>
    <source>
        <strain evidence="4 5">B-4107</strain>
    </source>
</reference>
<feature type="domain" description="ABC transporter" evidence="3">
    <location>
        <begin position="6"/>
        <end position="218"/>
    </location>
</feature>
<keyword evidence="2" id="KW-0067">ATP-binding</keyword>
<dbReference type="EMBL" id="JAROAS010000011">
    <property type="protein sequence ID" value="MED4128101.1"/>
    <property type="molecule type" value="Genomic_DNA"/>
</dbReference>
<dbReference type="InterPro" id="IPR019895">
    <property type="entry name" value="L_ocin_972_ABC"/>
</dbReference>
<dbReference type="PROSITE" id="PS50893">
    <property type="entry name" value="ABC_TRANSPORTER_2"/>
    <property type="match status" value="1"/>
</dbReference>
<evidence type="ECO:0000313" key="5">
    <source>
        <dbReference type="Proteomes" id="UP001341820"/>
    </source>
</evidence>
<protein>
    <submittedName>
        <fullName evidence="4">Bacteriocin export ABC transporter</fullName>
    </submittedName>
</protein>